<feature type="coiled-coil region" evidence="1">
    <location>
        <begin position="204"/>
        <end position="378"/>
    </location>
</feature>
<evidence type="ECO:0000256" key="1">
    <source>
        <dbReference type="SAM" id="Coils"/>
    </source>
</evidence>
<feature type="region of interest" description="Disordered" evidence="2">
    <location>
        <begin position="151"/>
        <end position="170"/>
    </location>
</feature>
<dbReference type="GO" id="GO:0035556">
    <property type="term" value="P:intracellular signal transduction"/>
    <property type="evidence" value="ECO:0007669"/>
    <property type="project" value="TreeGrafter"/>
</dbReference>
<dbReference type="PANTHER" id="PTHR23171">
    <property type="entry name" value="GDOWN1"/>
    <property type="match status" value="1"/>
</dbReference>
<proteinExistence type="predicted"/>
<feature type="compositionally biased region" description="Polar residues" evidence="2">
    <location>
        <begin position="158"/>
        <end position="170"/>
    </location>
</feature>
<dbReference type="AlphaFoldDB" id="A0A151M5C1"/>
<gene>
    <name evidence="3" type="primary">TUFT1-1</name>
    <name evidence="3" type="ORF">Y1Q_0012348</name>
</gene>
<feature type="region of interest" description="Disordered" evidence="2">
    <location>
        <begin position="390"/>
        <end position="416"/>
    </location>
</feature>
<comment type="caution">
    <text evidence="3">The sequence shown here is derived from an EMBL/GenBank/DDBJ whole genome shotgun (WGS) entry which is preliminary data.</text>
</comment>
<keyword evidence="4" id="KW-1185">Reference proteome</keyword>
<reference evidence="3 4" key="1">
    <citation type="journal article" date="2012" name="Genome Biol.">
        <title>Sequencing three crocodilian genomes to illuminate the evolution of archosaurs and amniotes.</title>
        <authorList>
            <person name="St John J.A."/>
            <person name="Braun E.L."/>
            <person name="Isberg S.R."/>
            <person name="Miles L.G."/>
            <person name="Chong A.Y."/>
            <person name="Gongora J."/>
            <person name="Dalzell P."/>
            <person name="Moran C."/>
            <person name="Bed'hom B."/>
            <person name="Abzhanov A."/>
            <person name="Burgess S.C."/>
            <person name="Cooksey A.M."/>
            <person name="Castoe T.A."/>
            <person name="Crawford N.G."/>
            <person name="Densmore L.D."/>
            <person name="Drew J.C."/>
            <person name="Edwards S.V."/>
            <person name="Faircloth B.C."/>
            <person name="Fujita M.K."/>
            <person name="Greenwold M.J."/>
            <person name="Hoffmann F.G."/>
            <person name="Howard J.M."/>
            <person name="Iguchi T."/>
            <person name="Janes D.E."/>
            <person name="Khan S.Y."/>
            <person name="Kohno S."/>
            <person name="de Koning A.J."/>
            <person name="Lance S.L."/>
            <person name="McCarthy F.M."/>
            <person name="McCormack J.E."/>
            <person name="Merchant M.E."/>
            <person name="Peterson D.G."/>
            <person name="Pollock D.D."/>
            <person name="Pourmand N."/>
            <person name="Raney B.J."/>
            <person name="Roessler K.A."/>
            <person name="Sanford J.R."/>
            <person name="Sawyer R.H."/>
            <person name="Schmidt C.J."/>
            <person name="Triplett E.W."/>
            <person name="Tuberville T.D."/>
            <person name="Venegas-Anaya M."/>
            <person name="Howard J.T."/>
            <person name="Jarvis E.D."/>
            <person name="Guillette L.J.Jr."/>
            <person name="Glenn T.C."/>
            <person name="Green R.E."/>
            <person name="Ray D.A."/>
        </authorList>
    </citation>
    <scope>NUCLEOTIDE SEQUENCE [LARGE SCALE GENOMIC DNA]</scope>
    <source>
        <strain evidence="3">KSC_2009_1</strain>
    </source>
</reference>
<dbReference type="GO" id="GO:0031674">
    <property type="term" value="C:I band"/>
    <property type="evidence" value="ECO:0007669"/>
    <property type="project" value="TreeGrafter"/>
</dbReference>
<keyword evidence="1" id="KW-0175">Coiled coil</keyword>
<dbReference type="InterPro" id="IPR051375">
    <property type="entry name" value="Tuftelin_GRINL1A/MYZAP/CCD68"/>
</dbReference>
<accession>A0A151M5C1</accession>
<organism evidence="3 4">
    <name type="scientific">Alligator mississippiensis</name>
    <name type="common">American alligator</name>
    <dbReference type="NCBI Taxonomy" id="8496"/>
    <lineage>
        <taxon>Eukaryota</taxon>
        <taxon>Metazoa</taxon>
        <taxon>Chordata</taxon>
        <taxon>Craniata</taxon>
        <taxon>Vertebrata</taxon>
        <taxon>Euteleostomi</taxon>
        <taxon>Archelosauria</taxon>
        <taxon>Archosauria</taxon>
        <taxon>Crocodylia</taxon>
        <taxon>Alligatoridae</taxon>
        <taxon>Alligatorinae</taxon>
        <taxon>Alligator</taxon>
    </lineage>
</organism>
<dbReference type="Proteomes" id="UP000050525">
    <property type="component" value="Unassembled WGS sequence"/>
</dbReference>
<evidence type="ECO:0000256" key="2">
    <source>
        <dbReference type="SAM" id="MobiDB-lite"/>
    </source>
</evidence>
<evidence type="ECO:0000313" key="3">
    <source>
        <dbReference type="EMBL" id="KYO19698.1"/>
    </source>
</evidence>
<evidence type="ECO:0000313" key="4">
    <source>
        <dbReference type="Proteomes" id="UP000050525"/>
    </source>
</evidence>
<dbReference type="EMBL" id="AKHW03006582">
    <property type="protein sequence ID" value="KYO19698.1"/>
    <property type="molecule type" value="Genomic_DNA"/>
</dbReference>
<sequence length="427" mass="49046">MDWASPVPLRCFWTGEEMACRRSLTPPLLPSAIEAGTEAPGFYSWEEEERVLHQDSVTVLRLTLQNDPSGSWREPVKQKPVGKAFAMVANKSTNSHSLASECIKSNDGHEEIIKVYLRGRGQEKAKPEESISQLKRDVRYVQEARTSLKNLREEISNKPENPQGAKSSLQPAQVTLEKQNGVWHPESLHTSSVDQEEDYVGEDVEKIRETAKRLFTRLQETEKRHQLDRKAFETTVSQYQREVEQNTAARGRAEERAAAKEAEVEELQRLVLGMEKEHQSLLKKMKESEDELEKLRSLESDRLTEQERSAKLEKEVAMLREKIHHLDDMLKSQQRKVRHMIEQLQNSKTVIQAKDEIIQELREQVAHLTAENLEMHERIDHLIEKQINLGSSSFSSRPRSKSEYVSSKSLAGPLKPKPLPLIRVVET</sequence>
<name>A0A151M5C1_ALLMI</name>
<dbReference type="PANTHER" id="PTHR23171:SF4">
    <property type="entry name" value="TUFTELIN"/>
    <property type="match status" value="1"/>
</dbReference>
<protein>
    <submittedName>
        <fullName evidence="3">Tuftelin isoform C</fullName>
    </submittedName>
</protein>
<dbReference type="STRING" id="8496.A0A151M5C1"/>